<proteinExistence type="inferred from homology"/>
<dbReference type="STRING" id="1569628.A0A316USV2"/>
<dbReference type="InterPro" id="IPR046357">
    <property type="entry name" value="PPIase_dom_sf"/>
</dbReference>
<dbReference type="Pfam" id="PF00254">
    <property type="entry name" value="FKBP_C"/>
    <property type="match status" value="1"/>
</dbReference>
<reference evidence="9 10" key="1">
    <citation type="journal article" date="2018" name="Mol. Biol. Evol.">
        <title>Broad Genomic Sampling Reveals a Smut Pathogenic Ancestry of the Fungal Clade Ustilaginomycotina.</title>
        <authorList>
            <person name="Kijpornyongpan T."/>
            <person name="Mondo S.J."/>
            <person name="Barry K."/>
            <person name="Sandor L."/>
            <person name="Lee J."/>
            <person name="Lipzen A."/>
            <person name="Pangilinan J."/>
            <person name="LaButti K."/>
            <person name="Hainaut M."/>
            <person name="Henrissat B."/>
            <person name="Grigoriev I.V."/>
            <person name="Spatafora J.W."/>
            <person name="Aime M.C."/>
        </authorList>
    </citation>
    <scope>NUCLEOTIDE SEQUENCE [LARGE SCALE GENOMIC DNA]</scope>
    <source>
        <strain evidence="9 10">MCA 5214</strain>
    </source>
</reference>
<dbReference type="GO" id="GO:0000785">
    <property type="term" value="C:chromatin"/>
    <property type="evidence" value="ECO:0007669"/>
    <property type="project" value="TreeGrafter"/>
</dbReference>
<feature type="region of interest" description="Disordered" evidence="7">
    <location>
        <begin position="53"/>
        <end position="86"/>
    </location>
</feature>
<evidence type="ECO:0000259" key="8">
    <source>
        <dbReference type="PROSITE" id="PS50059"/>
    </source>
</evidence>
<dbReference type="PANTHER" id="PTHR43811">
    <property type="entry name" value="FKBP-TYPE PEPTIDYL-PROLYL CIS-TRANS ISOMERASE FKPA"/>
    <property type="match status" value="1"/>
</dbReference>
<feature type="compositionally biased region" description="Acidic residues" evidence="7">
    <location>
        <begin position="149"/>
        <end position="166"/>
    </location>
</feature>
<comment type="catalytic activity">
    <reaction evidence="1 5 6">
        <text>[protein]-peptidylproline (omega=180) = [protein]-peptidylproline (omega=0)</text>
        <dbReference type="Rhea" id="RHEA:16237"/>
        <dbReference type="Rhea" id="RHEA-COMP:10747"/>
        <dbReference type="Rhea" id="RHEA-COMP:10748"/>
        <dbReference type="ChEBI" id="CHEBI:83833"/>
        <dbReference type="ChEBI" id="CHEBI:83834"/>
        <dbReference type="EC" id="5.2.1.8"/>
    </reaction>
</comment>
<dbReference type="AlphaFoldDB" id="A0A316USV2"/>
<dbReference type="InterPro" id="IPR023566">
    <property type="entry name" value="PPIase_Fpr3/Fpr4-like"/>
</dbReference>
<feature type="region of interest" description="Disordered" evidence="7">
    <location>
        <begin position="137"/>
        <end position="361"/>
    </location>
</feature>
<evidence type="ECO:0000256" key="4">
    <source>
        <dbReference type="ARBA" id="ARBA00023235"/>
    </source>
</evidence>
<evidence type="ECO:0000256" key="3">
    <source>
        <dbReference type="ARBA" id="ARBA00023110"/>
    </source>
</evidence>
<evidence type="ECO:0000256" key="5">
    <source>
        <dbReference type="PIRNR" id="PIRNR001473"/>
    </source>
</evidence>
<dbReference type="OrthoDB" id="1902587at2759"/>
<keyword evidence="4 5" id="KW-0413">Isomerase</keyword>
<dbReference type="PROSITE" id="PS50059">
    <property type="entry name" value="FKBP_PPIASE"/>
    <property type="match status" value="1"/>
</dbReference>
<evidence type="ECO:0000256" key="6">
    <source>
        <dbReference type="PROSITE-ProRule" id="PRU00277"/>
    </source>
</evidence>
<dbReference type="InterPro" id="IPR041232">
    <property type="entry name" value="NPL"/>
</dbReference>
<gene>
    <name evidence="9" type="ORF">BDZ90DRAFT_279205</name>
</gene>
<dbReference type="GeneID" id="37030980"/>
<name>A0A316USV2_9BASI</name>
<dbReference type="Pfam" id="PF17800">
    <property type="entry name" value="NPL"/>
    <property type="match status" value="1"/>
</dbReference>
<evidence type="ECO:0000256" key="2">
    <source>
        <dbReference type="ARBA" id="ARBA00007838"/>
    </source>
</evidence>
<dbReference type="EMBL" id="KZ819666">
    <property type="protein sequence ID" value="PWN28074.1"/>
    <property type="molecule type" value="Genomic_DNA"/>
</dbReference>
<dbReference type="InterPro" id="IPR001179">
    <property type="entry name" value="PPIase_FKBP_dom"/>
</dbReference>
<keyword evidence="3 5" id="KW-0697">Rotamase</keyword>
<dbReference type="Gene3D" id="2.60.120.340">
    <property type="entry name" value="Nucleoplasmin core domain"/>
    <property type="match status" value="1"/>
</dbReference>
<dbReference type="FunFam" id="3.10.50.40:FF:000006">
    <property type="entry name" value="Peptidyl-prolyl cis-trans isomerase"/>
    <property type="match status" value="1"/>
</dbReference>
<feature type="domain" description="PPIase FKBP-type" evidence="8">
    <location>
        <begin position="383"/>
        <end position="471"/>
    </location>
</feature>
<dbReference type="Proteomes" id="UP000245884">
    <property type="component" value="Unassembled WGS sequence"/>
</dbReference>
<sequence length="471" mass="50688">MSQAVGLFGLKLKPGEVHRVSMVFNEFKITNVSFGESVTGNKRAVIKVHHIPHYGHPAVADEDEEDEEDDEDDEDDEEAQDAKDLARAEKAYTERTFVLCTLTPGKIEQASVDIAFSEDEDIGFSVTGDNEVDLLGNYTSPVGINEPPYSDEEMSDEEDDSDDYDSDGMPINYPGEYDEDDEEIDSDEYDSDDFDADGLEAILAEEDSGLEDEDEDDEDEDEDDDDEEESDESRIEEVADVPVEMTKSAKKRKAAAEAEEDEDVSMTAAAVTDAELEGAAAAEGIDVSKLSKSQRKRLNKKLKAAGDAGDVSAVSAASASSAKPATSTKESKKATIVENGKAKTAAKETTAENGKTTSSKTKLPNGVVVEVKKTGSGPAAKKGQKIGMRYIGKLAKNGKVFDQNTKGKPFTFKLGRGEVIKAWDEGIVGMQAGEERRLTCPPATAYGSRGAPPDIPGNSVLVFDVKCITIG</sequence>
<keyword evidence="10" id="KW-1185">Reference proteome</keyword>
<organism evidence="9 10">
    <name type="scientific">Jaminaea rosea</name>
    <dbReference type="NCBI Taxonomy" id="1569628"/>
    <lineage>
        <taxon>Eukaryota</taxon>
        <taxon>Fungi</taxon>
        <taxon>Dikarya</taxon>
        <taxon>Basidiomycota</taxon>
        <taxon>Ustilaginomycotina</taxon>
        <taxon>Exobasidiomycetes</taxon>
        <taxon>Microstromatales</taxon>
        <taxon>Microstromatales incertae sedis</taxon>
        <taxon>Jaminaea</taxon>
    </lineage>
</organism>
<dbReference type="PANTHER" id="PTHR43811:SF19">
    <property type="entry name" value="39 KDA FK506-BINDING NUCLEAR PROTEIN"/>
    <property type="match status" value="1"/>
</dbReference>
<evidence type="ECO:0000256" key="7">
    <source>
        <dbReference type="SAM" id="MobiDB-lite"/>
    </source>
</evidence>
<comment type="similarity">
    <text evidence="2">Belongs to the FKBP-type PPIase family. FKBP3/4 subfamily.</text>
</comment>
<evidence type="ECO:0000313" key="10">
    <source>
        <dbReference type="Proteomes" id="UP000245884"/>
    </source>
</evidence>
<evidence type="ECO:0000313" key="9">
    <source>
        <dbReference type="EMBL" id="PWN28074.1"/>
    </source>
</evidence>
<feature type="compositionally biased region" description="Acidic residues" evidence="7">
    <location>
        <begin position="176"/>
        <end position="231"/>
    </location>
</feature>
<dbReference type="PIRSF" id="PIRSF001473">
    <property type="entry name" value="FK506-bp_FPR3"/>
    <property type="match status" value="1"/>
</dbReference>
<feature type="compositionally biased region" description="Low complexity" evidence="7">
    <location>
        <begin position="305"/>
        <end position="328"/>
    </location>
</feature>
<evidence type="ECO:0000256" key="1">
    <source>
        <dbReference type="ARBA" id="ARBA00000971"/>
    </source>
</evidence>
<feature type="compositionally biased region" description="Acidic residues" evidence="7">
    <location>
        <begin position="60"/>
        <end position="79"/>
    </location>
</feature>
<dbReference type="EC" id="5.2.1.8" evidence="5"/>
<dbReference type="RefSeq" id="XP_025362686.1">
    <property type="nucleotide sequence ID" value="XM_025509157.1"/>
</dbReference>
<dbReference type="GO" id="GO:0005730">
    <property type="term" value="C:nucleolus"/>
    <property type="evidence" value="ECO:0007669"/>
    <property type="project" value="TreeGrafter"/>
</dbReference>
<feature type="compositionally biased region" description="Basic residues" evidence="7">
    <location>
        <begin position="292"/>
        <end position="303"/>
    </location>
</feature>
<accession>A0A316USV2</accession>
<feature type="compositionally biased region" description="Low complexity" evidence="7">
    <location>
        <begin position="268"/>
        <end position="283"/>
    </location>
</feature>
<protein>
    <recommendedName>
        <fullName evidence="5">FK506-binding protein</fullName>
        <ecNumber evidence="5">5.2.1.8</ecNumber>
    </recommendedName>
</protein>
<dbReference type="SUPFAM" id="SSF54534">
    <property type="entry name" value="FKBP-like"/>
    <property type="match status" value="1"/>
</dbReference>
<dbReference type="Gene3D" id="3.10.50.40">
    <property type="match status" value="1"/>
</dbReference>
<dbReference type="GO" id="GO:0003755">
    <property type="term" value="F:peptidyl-prolyl cis-trans isomerase activity"/>
    <property type="evidence" value="ECO:0007669"/>
    <property type="project" value="UniProtKB-KW"/>
</dbReference>